<dbReference type="GO" id="GO:0006412">
    <property type="term" value="P:translation"/>
    <property type="evidence" value="ECO:0007669"/>
    <property type="project" value="InterPro"/>
</dbReference>
<reference evidence="13" key="1">
    <citation type="submission" date="2007-08" db="EMBL/GenBank/DDBJ databases">
        <title>Divergence order of chlorophyte green algal lineages as inferred from the chloroplast and mitochondrial genomes.</title>
        <authorList>
            <person name="Pombert J.-F."/>
            <person name="Belanger A.-S."/>
            <person name="Gagnon J."/>
            <person name="Otis C."/>
            <person name="Lemieux C."/>
            <person name="Turmel M."/>
        </authorList>
    </citation>
    <scope>NUCLEOTIDE SEQUENCE</scope>
    <source>
        <strain evidence="13">SAG 219-1d</strain>
    </source>
</reference>
<proteinExistence type="inferred from homology"/>
<evidence type="ECO:0000256" key="5">
    <source>
        <dbReference type="ARBA" id="ARBA00022980"/>
    </source>
</evidence>
<dbReference type="PROSITE" id="PS50159">
    <property type="entry name" value="RIBOSOMAL_S13_2"/>
    <property type="match status" value="1"/>
</dbReference>
<evidence type="ECO:0000256" key="2">
    <source>
        <dbReference type="ARBA" id="ARBA00008080"/>
    </source>
</evidence>
<keyword evidence="6 13" id="KW-0496">Mitochondrion</keyword>
<comment type="similarity">
    <text evidence="2 12">Belongs to the universal ribosomal protein uS13 family.</text>
</comment>
<keyword evidence="3" id="KW-0699">rRNA-binding</keyword>
<dbReference type="GO" id="GO:0015935">
    <property type="term" value="C:small ribosomal subunit"/>
    <property type="evidence" value="ECO:0007669"/>
    <property type="project" value="TreeGrafter"/>
</dbReference>
<dbReference type="InterPro" id="IPR027437">
    <property type="entry name" value="Rbsml_uS13_C"/>
</dbReference>
<comment type="function">
    <text evidence="8">Located at the top of the head of the small subunit, it contacts several helices of the 18S rRNA.</text>
</comment>
<geneLocation type="mitochondrion" evidence="13"/>
<dbReference type="HAMAP" id="MF_01315">
    <property type="entry name" value="Ribosomal_uS13"/>
    <property type="match status" value="1"/>
</dbReference>
<dbReference type="GO" id="GO:0003735">
    <property type="term" value="F:structural constituent of ribosome"/>
    <property type="evidence" value="ECO:0007669"/>
    <property type="project" value="InterPro"/>
</dbReference>
<evidence type="ECO:0000256" key="3">
    <source>
        <dbReference type="ARBA" id="ARBA00022730"/>
    </source>
</evidence>
<organism evidence="13">
    <name type="scientific">Trebouxia aggregata</name>
    <dbReference type="NCBI Taxonomy" id="160068"/>
    <lineage>
        <taxon>Eukaryota</taxon>
        <taxon>Viridiplantae</taxon>
        <taxon>Chlorophyta</taxon>
        <taxon>core chlorophytes</taxon>
        <taxon>Trebouxiophyceae</taxon>
        <taxon>Trebouxiales</taxon>
        <taxon>Trebouxiaceae</taxon>
        <taxon>Trebouxia</taxon>
    </lineage>
</organism>
<dbReference type="Gene3D" id="4.10.910.10">
    <property type="entry name" value="30s ribosomal protein s13, domain 2"/>
    <property type="match status" value="1"/>
</dbReference>
<evidence type="ECO:0000256" key="4">
    <source>
        <dbReference type="ARBA" id="ARBA00022884"/>
    </source>
</evidence>
<evidence type="ECO:0000256" key="11">
    <source>
        <dbReference type="ARBA" id="ARBA00042802"/>
    </source>
</evidence>
<dbReference type="Gene3D" id="1.10.8.50">
    <property type="match status" value="1"/>
</dbReference>
<gene>
    <name evidence="13" type="primary">rps13</name>
</gene>
<dbReference type="EMBL" id="EU123944">
    <property type="protein sequence ID" value="ABX82542.1"/>
    <property type="molecule type" value="Genomic_DNA"/>
</dbReference>
<dbReference type="InterPro" id="IPR001892">
    <property type="entry name" value="Ribosomal_uS13"/>
</dbReference>
<dbReference type="FunFam" id="1.10.8.50:FF:000001">
    <property type="entry name" value="30S ribosomal protein S13"/>
    <property type="match status" value="1"/>
</dbReference>
<keyword evidence="5 12" id="KW-0689">Ribosomal protein</keyword>
<keyword evidence="4" id="KW-0694">RNA-binding</keyword>
<dbReference type="PIRSF" id="PIRSF002134">
    <property type="entry name" value="Ribosomal_S13"/>
    <property type="match status" value="1"/>
</dbReference>
<dbReference type="InterPro" id="IPR018269">
    <property type="entry name" value="Ribosomal_uS13_CS"/>
</dbReference>
<comment type="subunit">
    <text evidence="9">Part of the small ribosomal subunit.</text>
</comment>
<evidence type="ECO:0000256" key="7">
    <source>
        <dbReference type="ARBA" id="ARBA00023274"/>
    </source>
</evidence>
<evidence type="ECO:0000256" key="8">
    <source>
        <dbReference type="ARBA" id="ARBA00037439"/>
    </source>
</evidence>
<dbReference type="Pfam" id="PF00416">
    <property type="entry name" value="Ribosomal_S13"/>
    <property type="match status" value="1"/>
</dbReference>
<protein>
    <recommendedName>
        <fullName evidence="10">Small ribosomal subunit protein uS13m</fullName>
    </recommendedName>
    <alternativeName>
        <fullName evidence="11">Ribosomal protein S13, mitochondrial</fullName>
    </alternativeName>
</protein>
<dbReference type="InterPro" id="IPR010979">
    <property type="entry name" value="Ribosomal_uS13-like_H2TH"/>
</dbReference>
<name>G8XP59_9CHLO</name>
<sequence>MVYILNTNLKNNKKVRTALCDIYGIGNCLSNQICDLLGFSEEYKIKSLTNFQIQQLSQIITQNFLIGGDLRRDVRNSKNRLVSIGCYRGFRHNMGLPVRGQRTHGNGRTARREKLKILNFTK</sequence>
<evidence type="ECO:0000256" key="1">
    <source>
        <dbReference type="ARBA" id="ARBA00004173"/>
    </source>
</evidence>
<keyword evidence="7 12" id="KW-0687">Ribonucleoprotein</keyword>
<dbReference type="PANTHER" id="PTHR10871">
    <property type="entry name" value="30S RIBOSOMAL PROTEIN S13/40S RIBOSOMAL PROTEIN S18"/>
    <property type="match status" value="1"/>
</dbReference>
<evidence type="ECO:0000313" key="13">
    <source>
        <dbReference type="EMBL" id="ABX82542.1"/>
    </source>
</evidence>
<dbReference type="PANTHER" id="PTHR10871:SF8">
    <property type="entry name" value="SMALL RIBOSOMAL SUBUNIT PROTEIN US13M"/>
    <property type="match status" value="1"/>
</dbReference>
<dbReference type="AlphaFoldDB" id="G8XP59"/>
<dbReference type="SUPFAM" id="SSF46946">
    <property type="entry name" value="S13-like H2TH domain"/>
    <property type="match status" value="1"/>
</dbReference>
<evidence type="ECO:0000256" key="10">
    <source>
        <dbReference type="ARBA" id="ARBA00040757"/>
    </source>
</evidence>
<dbReference type="PROSITE" id="PS00646">
    <property type="entry name" value="RIBOSOMAL_S13_1"/>
    <property type="match status" value="1"/>
</dbReference>
<dbReference type="GO" id="GO:0019843">
    <property type="term" value="F:rRNA binding"/>
    <property type="evidence" value="ECO:0007669"/>
    <property type="project" value="UniProtKB-KW"/>
</dbReference>
<dbReference type="GO" id="GO:0005739">
    <property type="term" value="C:mitochondrion"/>
    <property type="evidence" value="ECO:0007669"/>
    <property type="project" value="UniProtKB-SubCell"/>
</dbReference>
<evidence type="ECO:0000256" key="6">
    <source>
        <dbReference type="ARBA" id="ARBA00023128"/>
    </source>
</evidence>
<comment type="subcellular location">
    <subcellularLocation>
        <location evidence="1">Mitochondrion</location>
    </subcellularLocation>
</comment>
<evidence type="ECO:0000256" key="9">
    <source>
        <dbReference type="ARBA" id="ARBA00038537"/>
    </source>
</evidence>
<evidence type="ECO:0000256" key="12">
    <source>
        <dbReference type="RuleBase" id="RU003830"/>
    </source>
</evidence>
<accession>G8XP59</accession>